<name>A0ABM7NKD2_9FIRM</name>
<evidence type="ECO:0000313" key="2">
    <source>
        <dbReference type="EMBL" id="BCS80550.1"/>
    </source>
</evidence>
<organism evidence="2 3">
    <name type="scientific">Caldicellulosiruptor diazotrophicus</name>
    <dbReference type="NCBI Taxonomy" id="2806205"/>
    <lineage>
        <taxon>Bacteria</taxon>
        <taxon>Bacillati</taxon>
        <taxon>Bacillota</taxon>
        <taxon>Bacillota incertae sedis</taxon>
        <taxon>Caldicellulosiruptorales</taxon>
        <taxon>Caldicellulosiruptoraceae</taxon>
        <taxon>Caldicellulosiruptor</taxon>
    </lineage>
</organism>
<reference evidence="2 3" key="1">
    <citation type="submission" date="2021-02" db="EMBL/GenBank/DDBJ databases">
        <title>Nitrogen-fixing ability and nitrogen fixation related genes of thermophilic fermentative bacteria in the genus Caldicellulosiruptor.</title>
        <authorList>
            <person name="Chen Y."/>
            <person name="Nishihara A."/>
            <person name="Haruta S."/>
        </authorList>
    </citation>
    <scope>NUCLEOTIDE SEQUENCE [LARGE SCALE GENOMIC DNA]</scope>
    <source>
        <strain evidence="2 3">YA01</strain>
    </source>
</reference>
<keyword evidence="3" id="KW-1185">Reference proteome</keyword>
<dbReference type="Proteomes" id="UP000663623">
    <property type="component" value="Chromosome"/>
</dbReference>
<evidence type="ECO:0008006" key="4">
    <source>
        <dbReference type="Google" id="ProtNLM"/>
    </source>
</evidence>
<feature type="transmembrane region" description="Helical" evidence="1">
    <location>
        <begin position="6"/>
        <end position="24"/>
    </location>
</feature>
<proteinExistence type="predicted"/>
<protein>
    <recommendedName>
        <fullName evidence="4">Transposase</fullName>
    </recommendedName>
</protein>
<sequence>MILFSILVNYIITFIIQCTQLYFITRDRSYIAYSIGRSNSSELVFETFEAVILVNPEARPIFHSDRGFQVYKQSI</sequence>
<keyword evidence="1" id="KW-1133">Transmembrane helix</keyword>
<gene>
    <name evidence="2" type="ORF">CaldiYA01_05100</name>
</gene>
<dbReference type="EMBL" id="AP024480">
    <property type="protein sequence ID" value="BCS80550.1"/>
    <property type="molecule type" value="Genomic_DNA"/>
</dbReference>
<keyword evidence="1" id="KW-0472">Membrane</keyword>
<evidence type="ECO:0000256" key="1">
    <source>
        <dbReference type="SAM" id="Phobius"/>
    </source>
</evidence>
<accession>A0ABM7NKD2</accession>
<evidence type="ECO:0000313" key="3">
    <source>
        <dbReference type="Proteomes" id="UP000663623"/>
    </source>
</evidence>
<keyword evidence="1" id="KW-0812">Transmembrane</keyword>